<dbReference type="AlphaFoldDB" id="G0N813"/>
<feature type="compositionally biased region" description="Polar residues" evidence="1">
    <location>
        <begin position="222"/>
        <end position="231"/>
    </location>
</feature>
<gene>
    <name evidence="2" type="ORF">CAEBREN_02766</name>
</gene>
<sequence>MTFTEEDEALFIDGGKREKKKEDNLYTAEDKLYLEKIIKENSGRFKEIGYEIAKFVTGIHNIYDVCIFVTFDDRSILLFYKNCQCKKENPKKETLWKVVLADGLHSFPKGTIITKHKIYLECFKNDPERWINMGTGRIQSTNIENINESGVYYHYGRVASKNETFEEMLWKELEKTPKMRKKMTTYRQHHGASKNPSAYGSTKNSERPSLAKNAERCGNPYAASSGSSRSVTRQRLKDRGKDVDEDVSGREARDIVQ</sequence>
<name>G0N813_CAEBE</name>
<dbReference type="EMBL" id="GL379849">
    <property type="protein sequence ID" value="EGT55101.1"/>
    <property type="molecule type" value="Genomic_DNA"/>
</dbReference>
<evidence type="ECO:0000313" key="2">
    <source>
        <dbReference type="EMBL" id="EGT55101.1"/>
    </source>
</evidence>
<organism evidence="3">
    <name type="scientific">Caenorhabditis brenneri</name>
    <name type="common">Nematode worm</name>
    <dbReference type="NCBI Taxonomy" id="135651"/>
    <lineage>
        <taxon>Eukaryota</taxon>
        <taxon>Metazoa</taxon>
        <taxon>Ecdysozoa</taxon>
        <taxon>Nematoda</taxon>
        <taxon>Chromadorea</taxon>
        <taxon>Rhabditida</taxon>
        <taxon>Rhabditina</taxon>
        <taxon>Rhabditomorpha</taxon>
        <taxon>Rhabditoidea</taxon>
        <taxon>Rhabditidae</taxon>
        <taxon>Peloderinae</taxon>
        <taxon>Caenorhabditis</taxon>
    </lineage>
</organism>
<keyword evidence="3" id="KW-1185">Reference proteome</keyword>
<feature type="region of interest" description="Disordered" evidence="1">
    <location>
        <begin position="179"/>
        <end position="257"/>
    </location>
</feature>
<dbReference type="Proteomes" id="UP000008068">
    <property type="component" value="Unassembled WGS sequence"/>
</dbReference>
<reference evidence="3" key="1">
    <citation type="submission" date="2011-07" db="EMBL/GenBank/DDBJ databases">
        <authorList>
            <consortium name="Caenorhabditis brenneri Sequencing and Analysis Consortium"/>
            <person name="Wilson R.K."/>
        </authorList>
    </citation>
    <scope>NUCLEOTIDE SEQUENCE [LARGE SCALE GENOMIC DNA]</scope>
    <source>
        <strain evidence="3">PB2801</strain>
    </source>
</reference>
<protein>
    <submittedName>
        <fullName evidence="2">Uncharacterized protein</fullName>
    </submittedName>
</protein>
<evidence type="ECO:0000313" key="3">
    <source>
        <dbReference type="Proteomes" id="UP000008068"/>
    </source>
</evidence>
<feature type="compositionally biased region" description="Basic residues" evidence="1">
    <location>
        <begin position="179"/>
        <end position="192"/>
    </location>
</feature>
<feature type="compositionally biased region" description="Basic and acidic residues" evidence="1">
    <location>
        <begin position="235"/>
        <end position="257"/>
    </location>
</feature>
<accession>G0N813</accession>
<evidence type="ECO:0000256" key="1">
    <source>
        <dbReference type="SAM" id="MobiDB-lite"/>
    </source>
</evidence>
<dbReference type="InParanoid" id="G0N813"/>
<proteinExistence type="predicted"/>
<feature type="compositionally biased region" description="Polar residues" evidence="1">
    <location>
        <begin position="194"/>
        <end position="203"/>
    </location>
</feature>
<dbReference type="HOGENOM" id="CLU_1082710_0_0_1"/>